<keyword evidence="3" id="KW-1185">Reference proteome</keyword>
<evidence type="ECO:0000313" key="2">
    <source>
        <dbReference type="EMBL" id="PYI15002.1"/>
    </source>
</evidence>
<feature type="compositionally biased region" description="Polar residues" evidence="1">
    <location>
        <begin position="150"/>
        <end position="169"/>
    </location>
</feature>
<accession>A0A2V5GZZ0</accession>
<evidence type="ECO:0000256" key="1">
    <source>
        <dbReference type="SAM" id="MobiDB-lite"/>
    </source>
</evidence>
<dbReference type="OMA" id="HELWIHF"/>
<evidence type="ECO:0000313" key="3">
    <source>
        <dbReference type="Proteomes" id="UP000249829"/>
    </source>
</evidence>
<protein>
    <submittedName>
        <fullName evidence="2">Uncharacterized protein</fullName>
    </submittedName>
</protein>
<feature type="region of interest" description="Disordered" evidence="1">
    <location>
        <begin position="62"/>
        <end position="97"/>
    </location>
</feature>
<proteinExistence type="predicted"/>
<dbReference type="AlphaFoldDB" id="A0A2V5GZZ0"/>
<gene>
    <name evidence="2" type="ORF">BO99DRAFT_484853</name>
</gene>
<sequence length="344" mass="38100">MATAGDHTGFVCDHVLAPPYSFSSNRTSTAACLTTDALKEHDQNTRPVSPFALLNMAPEQRIGGLSDTPILPPSSTRSSRRSRSSSPSRPSDAQYRRGALRRANICVDEEIPMDIRRYTDSRVFHIPNKDNDLYKCITLGLCTIPRTRNQSHPILSGNPTPEDTRSPSPHSVHAAEAAIPVFKLKDPRPDIWPWEPRMGRAVARSFLFDLQDTSRLISGPPYHPLGSSAGATGGNLYQAQNQAAVGAAQPHSRSSAICRVFKMPEDWTTKAREILKTGLLGQPKGLTPIYTLPFRFTTEGPIPELWLHFPRFREEDFCMVCLGTWRTTLKDGSLGTFCAISRQC</sequence>
<dbReference type="Proteomes" id="UP000249829">
    <property type="component" value="Unassembled WGS sequence"/>
</dbReference>
<organism evidence="2 3">
    <name type="scientific">Aspergillus violaceofuscus (strain CBS 115571)</name>
    <dbReference type="NCBI Taxonomy" id="1450538"/>
    <lineage>
        <taxon>Eukaryota</taxon>
        <taxon>Fungi</taxon>
        <taxon>Dikarya</taxon>
        <taxon>Ascomycota</taxon>
        <taxon>Pezizomycotina</taxon>
        <taxon>Eurotiomycetes</taxon>
        <taxon>Eurotiomycetidae</taxon>
        <taxon>Eurotiales</taxon>
        <taxon>Aspergillaceae</taxon>
        <taxon>Aspergillus</taxon>
    </lineage>
</organism>
<name>A0A2V5GZZ0_ASPV1</name>
<reference evidence="2 3" key="1">
    <citation type="submission" date="2018-02" db="EMBL/GenBank/DDBJ databases">
        <title>The genomes of Aspergillus section Nigri reveals drivers in fungal speciation.</title>
        <authorList>
            <consortium name="DOE Joint Genome Institute"/>
            <person name="Vesth T.C."/>
            <person name="Nybo J."/>
            <person name="Theobald S."/>
            <person name="Brandl J."/>
            <person name="Frisvad J.C."/>
            <person name="Nielsen K.F."/>
            <person name="Lyhne E.K."/>
            <person name="Kogle M.E."/>
            <person name="Kuo A."/>
            <person name="Riley R."/>
            <person name="Clum A."/>
            <person name="Nolan M."/>
            <person name="Lipzen A."/>
            <person name="Salamov A."/>
            <person name="Henrissat B."/>
            <person name="Wiebenga A."/>
            <person name="De vries R.P."/>
            <person name="Grigoriev I.V."/>
            <person name="Mortensen U.H."/>
            <person name="Andersen M.R."/>
            <person name="Baker S.E."/>
        </authorList>
    </citation>
    <scope>NUCLEOTIDE SEQUENCE [LARGE SCALE GENOMIC DNA]</scope>
    <source>
        <strain evidence="2 3">CBS 115571</strain>
    </source>
</reference>
<feature type="region of interest" description="Disordered" evidence="1">
    <location>
        <begin position="150"/>
        <end position="170"/>
    </location>
</feature>
<dbReference type="EMBL" id="KZ825198">
    <property type="protein sequence ID" value="PYI15002.1"/>
    <property type="molecule type" value="Genomic_DNA"/>
</dbReference>